<dbReference type="AlphaFoldDB" id="A0A6G0TTA1"/>
<sequence>MHNPILHTQIGSALRPEEKAKSTSHIYYNLLYQKCVDSMSIFIISTINSEWSDECIDFTMILNLITLYLMRRLYYCIQRALGGHYIEQKNNNGRAGSGICFPKAFSYQPITLNNIGCRQRFSKTNPVSHFQKFTSKSSDRKDINCDKIILYTRQKCYNIEISILSPTWVTSLGLSTVQQFIKINDSLFGKVIKQKDKNTESPLRSVPLATKSICGLPRNSVFKVHLIGRYRKGKEEHKDKEILSLYTMLNGNIACNRFPIIMMYAVRFIYVTSDLSTPL</sequence>
<keyword evidence="2" id="KW-1185">Reference proteome</keyword>
<organism evidence="1 2">
    <name type="scientific">Aphis glycines</name>
    <name type="common">Soybean aphid</name>
    <dbReference type="NCBI Taxonomy" id="307491"/>
    <lineage>
        <taxon>Eukaryota</taxon>
        <taxon>Metazoa</taxon>
        <taxon>Ecdysozoa</taxon>
        <taxon>Arthropoda</taxon>
        <taxon>Hexapoda</taxon>
        <taxon>Insecta</taxon>
        <taxon>Pterygota</taxon>
        <taxon>Neoptera</taxon>
        <taxon>Paraneoptera</taxon>
        <taxon>Hemiptera</taxon>
        <taxon>Sternorrhyncha</taxon>
        <taxon>Aphidomorpha</taxon>
        <taxon>Aphidoidea</taxon>
        <taxon>Aphididae</taxon>
        <taxon>Aphidini</taxon>
        <taxon>Aphis</taxon>
        <taxon>Aphis</taxon>
    </lineage>
</organism>
<name>A0A6G0TTA1_APHGL</name>
<comment type="caution">
    <text evidence="1">The sequence shown here is derived from an EMBL/GenBank/DDBJ whole genome shotgun (WGS) entry which is preliminary data.</text>
</comment>
<dbReference type="EMBL" id="VYZN01000018">
    <property type="protein sequence ID" value="KAE9537385.1"/>
    <property type="molecule type" value="Genomic_DNA"/>
</dbReference>
<proteinExistence type="predicted"/>
<dbReference type="Proteomes" id="UP000475862">
    <property type="component" value="Unassembled WGS sequence"/>
</dbReference>
<reference evidence="1 2" key="1">
    <citation type="submission" date="2019-08" db="EMBL/GenBank/DDBJ databases">
        <title>The genome of the soybean aphid Biotype 1, its phylome, world population structure and adaptation to the North American continent.</title>
        <authorList>
            <person name="Giordano R."/>
            <person name="Donthu R.K."/>
            <person name="Hernandez A.G."/>
            <person name="Wright C.L."/>
            <person name="Zimin A.V."/>
        </authorList>
    </citation>
    <scope>NUCLEOTIDE SEQUENCE [LARGE SCALE GENOMIC DNA]</scope>
    <source>
        <tissue evidence="1">Whole aphids</tissue>
    </source>
</reference>
<evidence type="ECO:0000313" key="1">
    <source>
        <dbReference type="EMBL" id="KAE9537385.1"/>
    </source>
</evidence>
<protein>
    <submittedName>
        <fullName evidence="1">Uncharacterized protein</fullName>
    </submittedName>
</protein>
<gene>
    <name evidence="1" type="ORF">AGLY_006408</name>
</gene>
<evidence type="ECO:0000313" key="2">
    <source>
        <dbReference type="Proteomes" id="UP000475862"/>
    </source>
</evidence>
<accession>A0A6G0TTA1</accession>